<dbReference type="Proteomes" id="UP000190813">
    <property type="component" value="Unassembled WGS sequence"/>
</dbReference>
<proteinExistence type="predicted"/>
<organism evidence="2 3">
    <name type="scientific">Elizabethkingia occulta</name>
    <dbReference type="NCBI Taxonomy" id="1867263"/>
    <lineage>
        <taxon>Bacteria</taxon>
        <taxon>Pseudomonadati</taxon>
        <taxon>Bacteroidota</taxon>
        <taxon>Flavobacteriia</taxon>
        <taxon>Flavobacteriales</taxon>
        <taxon>Weeksellaceae</taxon>
        <taxon>Elizabethkingia</taxon>
    </lineage>
</organism>
<keyword evidence="1" id="KW-1133">Transmembrane helix</keyword>
<sequence>MILLTSGLALGFSKTIRMNMIIGGIIPVLLMLNVLYSVIKAIKVKAKAKYKAPDLSIKYKTL</sequence>
<feature type="transmembrane region" description="Helical" evidence="1">
    <location>
        <begin position="20"/>
        <end position="39"/>
    </location>
</feature>
<evidence type="ECO:0000313" key="2">
    <source>
        <dbReference type="EMBL" id="OPC68210.1"/>
    </source>
</evidence>
<keyword evidence="3" id="KW-1185">Reference proteome</keyword>
<dbReference type="EMBL" id="MAHX01000005">
    <property type="protein sequence ID" value="OPC68210.1"/>
    <property type="molecule type" value="Genomic_DNA"/>
</dbReference>
<gene>
    <name evidence="2" type="ORF">BAZ10_13595</name>
</gene>
<dbReference type="AlphaFoldDB" id="A0A1T3MV97"/>
<name>A0A1T3MV97_9FLAO</name>
<comment type="caution">
    <text evidence="2">The sequence shown here is derived from an EMBL/GenBank/DDBJ whole genome shotgun (WGS) entry which is preliminary data.</text>
</comment>
<keyword evidence="1" id="KW-0812">Transmembrane</keyword>
<evidence type="ECO:0000256" key="1">
    <source>
        <dbReference type="SAM" id="Phobius"/>
    </source>
</evidence>
<reference evidence="2 3" key="1">
    <citation type="submission" date="2016-06" db="EMBL/GenBank/DDBJ databases">
        <title>Revisiting the taxonomy of the Elizabethkingia Genus based on Whole-Genome Sequencing, Optical Mapping, and MALDI-TOF.</title>
        <authorList>
            <person name="Nicholson A.C."/>
        </authorList>
    </citation>
    <scope>NUCLEOTIDE SEQUENCE [LARGE SCALE GENOMIC DNA]</scope>
    <source>
        <strain evidence="2 3">G4070</strain>
    </source>
</reference>
<keyword evidence="1" id="KW-0472">Membrane</keyword>
<evidence type="ECO:0000313" key="3">
    <source>
        <dbReference type="Proteomes" id="UP000190813"/>
    </source>
</evidence>
<accession>A0A1T3MV97</accession>
<protein>
    <submittedName>
        <fullName evidence="2">Uncharacterized protein</fullName>
    </submittedName>
</protein>